<protein>
    <recommendedName>
        <fullName evidence="4">Ankyrin repeat protein</fullName>
    </recommendedName>
</protein>
<evidence type="ECO:0000313" key="2">
    <source>
        <dbReference type="EMBL" id="KAJ4361994.1"/>
    </source>
</evidence>
<dbReference type="InterPro" id="IPR036770">
    <property type="entry name" value="Ankyrin_rpt-contain_sf"/>
</dbReference>
<keyword evidence="1" id="KW-0040">ANK repeat</keyword>
<dbReference type="EMBL" id="JAPEUY010000022">
    <property type="protein sequence ID" value="KAJ4361994.1"/>
    <property type="molecule type" value="Genomic_DNA"/>
</dbReference>
<accession>A0A9W9CH55</accession>
<dbReference type="SUPFAM" id="SSF48403">
    <property type="entry name" value="Ankyrin repeat"/>
    <property type="match status" value="1"/>
</dbReference>
<dbReference type="Pfam" id="PF12796">
    <property type="entry name" value="Ank_2"/>
    <property type="match status" value="1"/>
</dbReference>
<dbReference type="PROSITE" id="PS50297">
    <property type="entry name" value="ANK_REP_REGION"/>
    <property type="match status" value="1"/>
</dbReference>
<sequence>MNILDFPPEIFQEIMHELVSASGVGEAWKLRQVCHEFRSLELDRKILLLNRLKRPLNANPDFLAKIHQMLGFLKEELGTESPAQFKVLTEELCKSLSISVGSFTLFVALCGRNGLTQLGKALDLSQKLIAAISVNARDLVRRLLPLLSAEAIKPCIACIFDDPLTVAVNQGNRKMVRTILRGLQDMGIERCSPAELDRASMHGFDVAFAIHRAIRCADFHVFETLVDFFSEHFPPAKKMQYNRWLMASCGVQDTRILQCILELEFRGRVRIDRKVLVAVTLFGRLQHMKTLLGCVDFDVKKTYADTSPLISAVRGGNVDVVAALLDAGADVNTAINYRGRQISAMSAAIRYAHESRYRAIVGLLLKRGADLPELSEWKKTQGRFSKLRKLLERAKTKRRLQNRKLRKSSS</sequence>
<evidence type="ECO:0000313" key="3">
    <source>
        <dbReference type="Proteomes" id="UP001140560"/>
    </source>
</evidence>
<proteinExistence type="predicted"/>
<feature type="repeat" description="ANK" evidence="1">
    <location>
        <begin position="304"/>
        <end position="336"/>
    </location>
</feature>
<dbReference type="InterPro" id="IPR002110">
    <property type="entry name" value="Ankyrin_rpt"/>
</dbReference>
<gene>
    <name evidence="2" type="ORF">N0V83_010935</name>
</gene>
<dbReference type="PROSITE" id="PS50088">
    <property type="entry name" value="ANK_REPEAT"/>
    <property type="match status" value="1"/>
</dbReference>
<dbReference type="AlphaFoldDB" id="A0A9W9CH55"/>
<dbReference type="OrthoDB" id="3671334at2759"/>
<comment type="caution">
    <text evidence="2">The sequence shown here is derived from an EMBL/GenBank/DDBJ whole genome shotgun (WGS) entry which is preliminary data.</text>
</comment>
<dbReference type="Gene3D" id="1.25.40.20">
    <property type="entry name" value="Ankyrin repeat-containing domain"/>
    <property type="match status" value="1"/>
</dbReference>
<dbReference type="Proteomes" id="UP001140560">
    <property type="component" value="Unassembled WGS sequence"/>
</dbReference>
<evidence type="ECO:0008006" key="4">
    <source>
        <dbReference type="Google" id="ProtNLM"/>
    </source>
</evidence>
<evidence type="ECO:0000256" key="1">
    <source>
        <dbReference type="PROSITE-ProRule" id="PRU00023"/>
    </source>
</evidence>
<organism evidence="2 3">
    <name type="scientific">Neocucurbitaria cava</name>
    <dbReference type="NCBI Taxonomy" id="798079"/>
    <lineage>
        <taxon>Eukaryota</taxon>
        <taxon>Fungi</taxon>
        <taxon>Dikarya</taxon>
        <taxon>Ascomycota</taxon>
        <taxon>Pezizomycotina</taxon>
        <taxon>Dothideomycetes</taxon>
        <taxon>Pleosporomycetidae</taxon>
        <taxon>Pleosporales</taxon>
        <taxon>Pleosporineae</taxon>
        <taxon>Cucurbitariaceae</taxon>
        <taxon>Neocucurbitaria</taxon>
    </lineage>
</organism>
<name>A0A9W9CH55_9PLEO</name>
<reference evidence="2" key="1">
    <citation type="submission" date="2022-10" db="EMBL/GenBank/DDBJ databases">
        <title>Tapping the CABI collections for fungal endophytes: first genome assemblies for Collariella, Neodidymelliopsis, Ascochyta clinopodiicola, Didymella pomorum, Didymosphaeria variabile, Neocosmospora piperis and Neocucurbitaria cava.</title>
        <authorList>
            <person name="Hill R."/>
        </authorList>
    </citation>
    <scope>NUCLEOTIDE SEQUENCE</scope>
    <source>
        <strain evidence="2">IMI 356814</strain>
    </source>
</reference>
<keyword evidence="3" id="KW-1185">Reference proteome</keyword>
<dbReference type="SMART" id="SM00248">
    <property type="entry name" value="ANK"/>
    <property type="match status" value="3"/>
</dbReference>